<dbReference type="OrthoDB" id="17536at2759"/>
<evidence type="ECO:0000313" key="1">
    <source>
        <dbReference type="EMBL" id="KAF6139120.1"/>
    </source>
</evidence>
<accession>A0A7J7L996</accession>
<dbReference type="PANTHER" id="PTHR37227:SF2">
    <property type="entry name" value="OS01G0219000 PROTEIN"/>
    <property type="match status" value="1"/>
</dbReference>
<proteinExistence type="predicted"/>
<protein>
    <submittedName>
        <fullName evidence="1">Uncharacterized protein</fullName>
    </submittedName>
</protein>
<dbReference type="EMBL" id="JACGCM010002533">
    <property type="protein sequence ID" value="KAF6139120.1"/>
    <property type="molecule type" value="Genomic_DNA"/>
</dbReference>
<evidence type="ECO:0000313" key="2">
    <source>
        <dbReference type="Proteomes" id="UP000541444"/>
    </source>
</evidence>
<reference evidence="1 2" key="1">
    <citation type="journal article" date="2020" name="IScience">
        <title>Genome Sequencing of the Endangered Kingdonia uniflora (Circaeasteraceae, Ranunculales) Reveals Potential Mechanisms of Evolutionary Specialization.</title>
        <authorList>
            <person name="Sun Y."/>
            <person name="Deng T."/>
            <person name="Zhang A."/>
            <person name="Moore M.J."/>
            <person name="Landis J.B."/>
            <person name="Lin N."/>
            <person name="Zhang H."/>
            <person name="Zhang X."/>
            <person name="Huang J."/>
            <person name="Zhang X."/>
            <person name="Sun H."/>
            <person name="Wang H."/>
        </authorList>
    </citation>
    <scope>NUCLEOTIDE SEQUENCE [LARGE SCALE GENOMIC DNA]</scope>
    <source>
        <strain evidence="1">TB1705</strain>
        <tissue evidence="1">Leaf</tissue>
    </source>
</reference>
<name>A0A7J7L996_9MAGN</name>
<organism evidence="1 2">
    <name type="scientific">Kingdonia uniflora</name>
    <dbReference type="NCBI Taxonomy" id="39325"/>
    <lineage>
        <taxon>Eukaryota</taxon>
        <taxon>Viridiplantae</taxon>
        <taxon>Streptophyta</taxon>
        <taxon>Embryophyta</taxon>
        <taxon>Tracheophyta</taxon>
        <taxon>Spermatophyta</taxon>
        <taxon>Magnoliopsida</taxon>
        <taxon>Ranunculales</taxon>
        <taxon>Circaeasteraceae</taxon>
        <taxon>Kingdonia</taxon>
    </lineage>
</organism>
<dbReference type="PANTHER" id="PTHR37227">
    <property type="entry name" value="OS01G0219000 PROTEIN"/>
    <property type="match status" value="1"/>
</dbReference>
<comment type="caution">
    <text evidence="1">The sequence shown here is derived from an EMBL/GenBank/DDBJ whole genome shotgun (WGS) entry which is preliminary data.</text>
</comment>
<sequence>MDGIRAEKVVVLDSIQGRNFRGKLPPDETLGFKLETNEQRLVGSVVRGLDYFTSGSVVDGLGAAILARCQMRKSLGTLCVTWPEFGGSAMLMVKSVLREVLPEVEFGGGLLGFDRIRDPLFESDLYT</sequence>
<dbReference type="Proteomes" id="UP000541444">
    <property type="component" value="Unassembled WGS sequence"/>
</dbReference>
<gene>
    <name evidence="1" type="ORF">GIB67_009963</name>
</gene>
<dbReference type="AlphaFoldDB" id="A0A7J7L996"/>
<keyword evidence="2" id="KW-1185">Reference proteome</keyword>